<dbReference type="GO" id="GO:0005886">
    <property type="term" value="C:plasma membrane"/>
    <property type="evidence" value="ECO:0007669"/>
    <property type="project" value="TreeGrafter"/>
</dbReference>
<evidence type="ECO:0000256" key="1">
    <source>
        <dbReference type="ARBA" id="ARBA00022658"/>
    </source>
</evidence>
<feature type="compositionally biased region" description="Polar residues" evidence="3">
    <location>
        <begin position="1396"/>
        <end position="1406"/>
    </location>
</feature>
<sequence length="1921" mass="209956">MTSLDQPQRQPPPIPSNNVLPPTTTRSRQGSSATEKFYYPAPRRRRGNSTASTIMTTTNASLHSHSNTNIPLSYAPSIQSHASTSSHAGGSTPGGQNRPFPLTPPRRRKKTVTEPPVVLNNVVHNMTSLERLRMMTQSLNNAAAGSSDFVPPPPPSSSGSVYSTAPSSRSGSGYGQQFAVASVGSNGMMYLRPVNRQFQDPFVVAPATPPKTADQKQSLSELRETPEEGLQSPAIPNVEITKAYPPVPPIPLTIDTSSIYTPKTPKTASPPESPTWQAPLKAPPSSPPLPKVTQHRARSLSIVGDHAKAPQDKSDGVPSRPVTEKFEPPPRPRTAGPVEVPPIHLDIPIPRGTLGSASFSPSGTPFILGSSLPQSNLTEGRKTGSWGNMYGDLKLPWLSVQDKRRPPPTASGISSAITTALPSPVALQASEPIMAGGLHSIRPSIFDSLSFIPLCDDPSIVRYDPRTRDITAATPPRIIAQITSAAFLDYQFMSDFFLTFRAFMTPHDLVLYLMARLKWAIDRGDEIGKVVRVRTFVAIRHWLLNYFADDYVPSLELREKFAALLNELSDDVFARLGTDKSNMNIIAELKKCWRKAAVLYWDGIPGGINDNEVQIDSHITPGGEAGTREDPRSLKAAFEQDWSRRKGKGRARDSKSSIRRLPTSSAFASGATQRLIRDIINAAPAARPLPRPTLARAQDSSRIMHSKPKPRPVSDSSSLYAYSSLNSTTAAAFRPGSPSKGWKPLLHSGHRKVDKQSSHKRSGSYNETSRQNWNPPNPAAFRQAVSPYSSYPNAGDLVRGNLKPPTTAVVELLAPSTPNDRMSVDLKMNGKSKHGQRKGGLSGPSVKRLLVNVKRAFSGRAAPPNDKNTPPLPTHRRGPSEALAKYVVEKGRNVTLTGILSRTESLASESPSASARIDLLGAGVVEAFHNALQEEIRLTSITPLGRPGDVNASKLTLTIGKALTTMQETPSPNGSRGKDREVEPIDPSSISEEGDMDGATTPKAKSRGFFSRSKTSSSSTENGKNLNKGKSKIRHSKSLSEDWNNNGIVTPSPSNSSEIRRNSTFSYMTLSNEAMMAYQPGHAHKPSIESYDSAATGKFVPRNFSRGPFGSAISSHIPEDEHQIEDESVLSSPNPQSVSSPFARPPNRMLRRRPGGGDLKGAESIGDLGGHARQQSGATLETIETFSDSTMSIWQKHPETEMYSQPNAPHAGILSLGAMTMKPAPKPVSPDHYDDDEGDHGRDGGDYGDDDHEDDEDDDGSEEVTRENTFEAGVLKLAEMSDTMSDDGGVEVALAKLEGTYNRKQLARALSIHREREAAAAAAAALALAEASFEDAPFSPLFSQAPIIQIQEQEIGSDSELDSEPESESEAESERPNTLAPPEPRRQRKRLIIDNDTFTPLPSSGANGLGINEDSDSGFPFGFEPKTQSFLMLDPEPKTQSFLLLDSDPEDEDDEDEDEDDDEEDEEEDEDDDDEDDDDEDNMTDKGDIPPARIMSPESHIMSIPDTIDDHQTISLSEIQRELEGFPGPSEPRIEVSAVELDPDNMSDLSSEISIDPTQHLPPRPISISSTVLPGLQPSVMLAEAGVPAHPMRHPPSPPLSLDPGIPKSPELELPTVDMSTIIPPESKVDPLAIKHKPNKLRKTVDSGVHATSIHLPFILAYDSELLAKQFTLIEKDALTEIDWKELVELRWKPTSKPFRDWVEFLKNNDVRGVEIVVARFNLMVSWATSEIVMTRDIYERSRCITKYIHIAAHARRLQNFATTYQLVIALLSADVARLKKTWGLVAEADRATFRELEALVQPNMNYHNLRREMDLVTGESGCIPFVGLFTHDLIHTATLTSQVAGTPNGPALVNWTKYKRTAQIVKKLLRLVDASAKYNFAPVDGVCERCLWMATLTKDEISTLSLEIEPPTEYHNLDYI</sequence>
<dbReference type="Gene3D" id="1.20.870.10">
    <property type="entry name" value="Son of sevenless (SoS) protein Chain: S domain 1"/>
    <property type="match status" value="1"/>
</dbReference>
<dbReference type="PROSITE" id="PS50009">
    <property type="entry name" value="RASGEF_CAT"/>
    <property type="match status" value="1"/>
</dbReference>
<dbReference type="PANTHER" id="PTHR23113:SF363">
    <property type="entry name" value="PROTEIN SON OF SEVENLESS"/>
    <property type="match status" value="1"/>
</dbReference>
<dbReference type="GO" id="GO:0005085">
    <property type="term" value="F:guanyl-nucleotide exchange factor activity"/>
    <property type="evidence" value="ECO:0007669"/>
    <property type="project" value="UniProtKB-KW"/>
</dbReference>
<dbReference type="InterPro" id="IPR000651">
    <property type="entry name" value="Ras-like_Gua-exchang_fac_N"/>
</dbReference>
<organism evidence="6 7">
    <name type="scientific">Orbilia javanica</name>
    <dbReference type="NCBI Taxonomy" id="47235"/>
    <lineage>
        <taxon>Eukaryota</taxon>
        <taxon>Fungi</taxon>
        <taxon>Dikarya</taxon>
        <taxon>Ascomycota</taxon>
        <taxon>Pezizomycotina</taxon>
        <taxon>Orbiliomycetes</taxon>
        <taxon>Orbiliales</taxon>
        <taxon>Orbiliaceae</taxon>
        <taxon>Orbilia</taxon>
    </lineage>
</organism>
<dbReference type="CDD" id="cd06224">
    <property type="entry name" value="REM"/>
    <property type="match status" value="1"/>
</dbReference>
<feature type="compositionally biased region" description="Pro residues" evidence="3">
    <location>
        <begin position="281"/>
        <end position="290"/>
    </location>
</feature>
<feature type="compositionally biased region" description="Low complexity" evidence="3">
    <location>
        <begin position="1007"/>
        <end position="1020"/>
    </location>
</feature>
<evidence type="ECO:0000259" key="5">
    <source>
        <dbReference type="PROSITE" id="PS50212"/>
    </source>
</evidence>
<feature type="compositionally biased region" description="Low complexity" evidence="3">
    <location>
        <begin position="687"/>
        <end position="697"/>
    </location>
</feature>
<feature type="compositionally biased region" description="Basic residues" evidence="3">
    <location>
        <begin position="1027"/>
        <end position="1037"/>
    </location>
</feature>
<dbReference type="Proteomes" id="UP001313282">
    <property type="component" value="Unassembled WGS sequence"/>
</dbReference>
<keyword evidence="1 2" id="KW-0344">Guanine-nucleotide releasing factor</keyword>
<feature type="compositionally biased region" description="Polar residues" evidence="3">
    <location>
        <begin position="1129"/>
        <end position="1140"/>
    </location>
</feature>
<gene>
    <name evidence="6" type="primary">LTE1</name>
    <name evidence="6" type="ORF">TWF718_007948</name>
</gene>
<evidence type="ECO:0000313" key="7">
    <source>
        <dbReference type="Proteomes" id="UP001313282"/>
    </source>
</evidence>
<feature type="compositionally biased region" description="Low complexity" evidence="3">
    <location>
        <begin position="157"/>
        <end position="168"/>
    </location>
</feature>
<feature type="region of interest" description="Disordered" evidence="3">
    <location>
        <begin position="730"/>
        <end position="787"/>
    </location>
</feature>
<dbReference type="EMBL" id="JAVHNR010000005">
    <property type="protein sequence ID" value="KAK6342544.1"/>
    <property type="molecule type" value="Genomic_DNA"/>
</dbReference>
<feature type="compositionally biased region" description="Acidic residues" evidence="3">
    <location>
        <begin position="1246"/>
        <end position="1262"/>
    </location>
</feature>
<feature type="compositionally biased region" description="Acidic residues" evidence="3">
    <location>
        <begin position="1355"/>
        <end position="1371"/>
    </location>
</feature>
<feature type="compositionally biased region" description="Basic and acidic residues" evidence="3">
    <location>
        <begin position="305"/>
        <end position="315"/>
    </location>
</feature>
<evidence type="ECO:0000256" key="3">
    <source>
        <dbReference type="SAM" id="MobiDB-lite"/>
    </source>
</evidence>
<feature type="compositionally biased region" description="Polar residues" evidence="3">
    <location>
        <begin position="48"/>
        <end position="79"/>
    </location>
</feature>
<feature type="region of interest" description="Disordered" evidence="3">
    <location>
        <begin position="143"/>
        <end position="174"/>
    </location>
</feature>
<dbReference type="Gene3D" id="1.10.840.10">
    <property type="entry name" value="Ras guanine-nucleotide exchange factors catalytic domain"/>
    <property type="match status" value="1"/>
</dbReference>
<feature type="region of interest" description="Disordered" evidence="3">
    <location>
        <begin position="813"/>
        <end position="844"/>
    </location>
</feature>
<feature type="compositionally biased region" description="Polar residues" evidence="3">
    <location>
        <begin position="964"/>
        <end position="974"/>
    </location>
</feature>
<feature type="domain" description="N-terminal Ras-GEF" evidence="5">
    <location>
        <begin position="466"/>
        <end position="590"/>
    </location>
</feature>
<proteinExistence type="predicted"/>
<feature type="compositionally biased region" description="Basic residues" evidence="3">
    <location>
        <begin position="748"/>
        <end position="762"/>
    </location>
</feature>
<dbReference type="InterPro" id="IPR023578">
    <property type="entry name" value="Ras_GEF_dom_sf"/>
</dbReference>
<dbReference type="InterPro" id="IPR001895">
    <property type="entry name" value="RASGEF_cat_dom"/>
</dbReference>
<feature type="compositionally biased region" description="Polar residues" evidence="3">
    <location>
        <begin position="254"/>
        <end position="267"/>
    </location>
</feature>
<dbReference type="PANTHER" id="PTHR23113">
    <property type="entry name" value="GUANINE NUCLEOTIDE EXCHANGE FACTOR"/>
    <property type="match status" value="1"/>
</dbReference>
<name>A0AAN8MRX7_9PEZI</name>
<feature type="region of interest" description="Disordered" evidence="3">
    <location>
        <begin position="856"/>
        <end position="879"/>
    </location>
</feature>
<protein>
    <submittedName>
        <fullName evidence="6">Guanine nucleotide exchange factor lte1</fullName>
    </submittedName>
</protein>
<dbReference type="PROSITE" id="PS50212">
    <property type="entry name" value="RASGEF_NTER"/>
    <property type="match status" value="1"/>
</dbReference>
<keyword evidence="7" id="KW-1185">Reference proteome</keyword>
<feature type="region of interest" description="Disordered" evidence="3">
    <location>
        <begin position="687"/>
        <end position="717"/>
    </location>
</feature>
<dbReference type="SUPFAM" id="SSF48366">
    <property type="entry name" value="Ras GEF"/>
    <property type="match status" value="1"/>
</dbReference>
<feature type="domain" description="Ras-GEF" evidence="4">
    <location>
        <begin position="1663"/>
        <end position="1912"/>
    </location>
</feature>
<feature type="region of interest" description="Disordered" evidence="3">
    <location>
        <begin position="1118"/>
        <end position="1178"/>
    </location>
</feature>
<feature type="region of interest" description="Disordered" evidence="3">
    <location>
        <begin position="1349"/>
        <end position="1498"/>
    </location>
</feature>
<feature type="region of interest" description="Disordered" evidence="3">
    <location>
        <begin position="1220"/>
        <end position="1273"/>
    </location>
</feature>
<feature type="compositionally biased region" description="Low complexity" evidence="3">
    <location>
        <begin position="80"/>
        <end position="90"/>
    </location>
</feature>
<feature type="region of interest" description="Disordered" evidence="3">
    <location>
        <begin position="1"/>
        <end position="115"/>
    </location>
</feature>
<feature type="compositionally biased region" description="Polar residues" evidence="3">
    <location>
        <begin position="23"/>
        <end position="34"/>
    </location>
</feature>
<dbReference type="InterPro" id="IPR008937">
    <property type="entry name" value="Ras-like_GEF"/>
</dbReference>
<dbReference type="SMART" id="SM00229">
    <property type="entry name" value="RasGEFN"/>
    <property type="match status" value="1"/>
</dbReference>
<feature type="compositionally biased region" description="Polar residues" evidence="3">
    <location>
        <begin position="763"/>
        <end position="774"/>
    </location>
</feature>
<feature type="compositionally biased region" description="Acidic residues" evidence="3">
    <location>
        <begin position="1447"/>
        <end position="1482"/>
    </location>
</feature>
<evidence type="ECO:0000259" key="4">
    <source>
        <dbReference type="PROSITE" id="PS50009"/>
    </source>
</evidence>
<dbReference type="InterPro" id="IPR036964">
    <property type="entry name" value="RASGEF_cat_dom_sf"/>
</dbReference>
<dbReference type="GO" id="GO:0007265">
    <property type="term" value="P:Ras protein signal transduction"/>
    <property type="evidence" value="ECO:0007669"/>
    <property type="project" value="TreeGrafter"/>
</dbReference>
<accession>A0AAN8MRX7</accession>
<feature type="compositionally biased region" description="Polar residues" evidence="3">
    <location>
        <begin position="1041"/>
        <end position="1059"/>
    </location>
</feature>
<feature type="region of interest" description="Disordered" evidence="3">
    <location>
        <begin position="962"/>
        <end position="1059"/>
    </location>
</feature>
<evidence type="ECO:0000256" key="2">
    <source>
        <dbReference type="PROSITE-ProRule" id="PRU00168"/>
    </source>
</evidence>
<dbReference type="Pfam" id="PF00618">
    <property type="entry name" value="RasGEF_N"/>
    <property type="match status" value="1"/>
</dbReference>
<comment type="caution">
    <text evidence="6">The sequence shown here is derived from an EMBL/GenBank/DDBJ whole genome shotgun (WGS) entry which is preliminary data.</text>
</comment>
<feature type="region of interest" description="Disordered" evidence="3">
    <location>
        <begin position="207"/>
        <end position="343"/>
    </location>
</feature>
<dbReference type="SMART" id="SM00147">
    <property type="entry name" value="RasGEF"/>
    <property type="match status" value="1"/>
</dbReference>
<feature type="region of interest" description="Disordered" evidence="3">
    <location>
        <begin position="641"/>
        <end position="664"/>
    </location>
</feature>
<evidence type="ECO:0000313" key="6">
    <source>
        <dbReference type="EMBL" id="KAK6342544.1"/>
    </source>
</evidence>
<dbReference type="Pfam" id="PF00617">
    <property type="entry name" value="RasGEF"/>
    <property type="match status" value="1"/>
</dbReference>
<reference evidence="6 7" key="1">
    <citation type="submission" date="2019-10" db="EMBL/GenBank/DDBJ databases">
        <authorList>
            <person name="Palmer J.M."/>
        </authorList>
    </citation>
    <scope>NUCLEOTIDE SEQUENCE [LARGE SCALE GENOMIC DNA]</scope>
    <source>
        <strain evidence="6 7">TWF718</strain>
    </source>
</reference>